<reference evidence="1 2" key="1">
    <citation type="journal article" date="2021" name="BMC Genomics">
        <title>Datura genome reveals duplications of psychoactive alkaloid biosynthetic genes and high mutation rate following tissue culture.</title>
        <authorList>
            <person name="Rajewski A."/>
            <person name="Carter-House D."/>
            <person name="Stajich J."/>
            <person name="Litt A."/>
        </authorList>
    </citation>
    <scope>NUCLEOTIDE SEQUENCE [LARGE SCALE GENOMIC DNA]</scope>
    <source>
        <strain evidence="1">AR-01</strain>
    </source>
</reference>
<proteinExistence type="predicted"/>
<evidence type="ECO:0000313" key="2">
    <source>
        <dbReference type="Proteomes" id="UP000823775"/>
    </source>
</evidence>
<dbReference type="Proteomes" id="UP000823775">
    <property type="component" value="Unassembled WGS sequence"/>
</dbReference>
<organism evidence="1 2">
    <name type="scientific">Datura stramonium</name>
    <name type="common">Jimsonweed</name>
    <name type="synonym">Common thornapple</name>
    <dbReference type="NCBI Taxonomy" id="4076"/>
    <lineage>
        <taxon>Eukaryota</taxon>
        <taxon>Viridiplantae</taxon>
        <taxon>Streptophyta</taxon>
        <taxon>Embryophyta</taxon>
        <taxon>Tracheophyta</taxon>
        <taxon>Spermatophyta</taxon>
        <taxon>Magnoliopsida</taxon>
        <taxon>eudicotyledons</taxon>
        <taxon>Gunneridae</taxon>
        <taxon>Pentapetalae</taxon>
        <taxon>asterids</taxon>
        <taxon>lamiids</taxon>
        <taxon>Solanales</taxon>
        <taxon>Solanaceae</taxon>
        <taxon>Solanoideae</taxon>
        <taxon>Datureae</taxon>
        <taxon>Datura</taxon>
    </lineage>
</organism>
<feature type="non-terminal residue" evidence="1">
    <location>
        <position position="146"/>
    </location>
</feature>
<accession>A0ABS8WJE4</accession>
<gene>
    <name evidence="1" type="ORF">HAX54_048573</name>
</gene>
<keyword evidence="2" id="KW-1185">Reference proteome</keyword>
<name>A0ABS8WJE4_DATST</name>
<sequence>MWLHLREFRSNYMKKYWARLFGGLREGDVEWIVRELIPKDNIVCGRNISFLLLAELEEFDHMPLHYSLWEYYILSNVKALGVTLEMSIRNALIKSTTAVKPGSLITEDAQIHLLDFMMFEECYSIIYQKLVDAKIIYPSKRKRKSS</sequence>
<protein>
    <submittedName>
        <fullName evidence="1">Uncharacterized protein</fullName>
    </submittedName>
</protein>
<comment type="caution">
    <text evidence="1">The sequence shown here is derived from an EMBL/GenBank/DDBJ whole genome shotgun (WGS) entry which is preliminary data.</text>
</comment>
<dbReference type="EMBL" id="JACEIK010008032">
    <property type="protein sequence ID" value="MCE3050938.1"/>
    <property type="molecule type" value="Genomic_DNA"/>
</dbReference>
<evidence type="ECO:0000313" key="1">
    <source>
        <dbReference type="EMBL" id="MCE3050938.1"/>
    </source>
</evidence>